<evidence type="ECO:0000313" key="2">
    <source>
        <dbReference type="Proteomes" id="UP000186601"/>
    </source>
</evidence>
<dbReference type="SUPFAM" id="SSF52047">
    <property type="entry name" value="RNI-like"/>
    <property type="match status" value="1"/>
</dbReference>
<protein>
    <submittedName>
        <fullName evidence="1">Uncharacterized protein</fullName>
    </submittedName>
</protein>
<proteinExistence type="predicted"/>
<dbReference type="AlphaFoldDB" id="A0A2R6RPH7"/>
<comment type="caution">
    <text evidence="1">The sequence shown here is derived from an EMBL/GenBank/DDBJ whole genome shotgun (WGS) entry which is preliminary data.</text>
</comment>
<reference evidence="1 2" key="1">
    <citation type="submission" date="2018-02" db="EMBL/GenBank/DDBJ databases">
        <title>Genome sequence of the basidiomycete white-rot fungus Phlebia centrifuga.</title>
        <authorList>
            <person name="Granchi Z."/>
            <person name="Peng M."/>
            <person name="de Vries R.P."/>
            <person name="Hilden K."/>
            <person name="Makela M.R."/>
            <person name="Grigoriev I."/>
            <person name="Riley R."/>
        </authorList>
    </citation>
    <scope>NUCLEOTIDE SEQUENCE [LARGE SCALE GENOMIC DNA]</scope>
    <source>
        <strain evidence="1 2">FBCC195</strain>
    </source>
</reference>
<dbReference type="Proteomes" id="UP000186601">
    <property type="component" value="Unassembled WGS sequence"/>
</dbReference>
<organism evidence="1 2">
    <name type="scientific">Hermanssonia centrifuga</name>
    <dbReference type="NCBI Taxonomy" id="98765"/>
    <lineage>
        <taxon>Eukaryota</taxon>
        <taxon>Fungi</taxon>
        <taxon>Dikarya</taxon>
        <taxon>Basidiomycota</taxon>
        <taxon>Agaricomycotina</taxon>
        <taxon>Agaricomycetes</taxon>
        <taxon>Polyporales</taxon>
        <taxon>Meruliaceae</taxon>
        <taxon>Hermanssonia</taxon>
    </lineage>
</organism>
<accession>A0A2R6RPH7</accession>
<evidence type="ECO:0000313" key="1">
    <source>
        <dbReference type="EMBL" id="PSS31926.1"/>
    </source>
</evidence>
<keyword evidence="2" id="KW-1185">Reference proteome</keyword>
<name>A0A2R6RPH7_9APHY</name>
<sequence>MPLENFAELDNGPVQPQAISTALYPTPGSHCSALQVIPIACLPFDIMSKIFADTLHASQWNPSEVVALATACQDWYRVMLDAPYLWSHIDLDQSGFLQSFIQRSCDSLLHIFNNAPRPSTGSILSPLSLVYSPAYSEPIPPFKIIDLGPYTQRIQTSDLNLTSPSLQHLLKIIRLSPILPQLKQLRITHRYEHERDTQLHINAMAADMKIISPFLNTMILTDMMWHASSYTNLRTLSLDFNSDFTSSQVLDYVNSILTQSSRLQDLCVRFWDRDELQTSHLPTLHLPLLKTLVLSGHHLPMQLYEAIDAPISRLQMTAPELYMYADVIYSRIFTASRCQRCESGLLVFNESWEMLPVSCECLRASNLYGRDATISKLLHGIRYAAPSFFITQLVVCLQDDPNLEGTEQDRATLFEALPSLRKLDFDVNTSIHPPVGLLNHSRRAHLITYDGPGELDELTRAVVALFNRGTRLVPSLLHLALNYYFHPNTPTPHYVLDAGNDVDLYGVIEIVHAVNCFAVDWAGSTIHCKQLDFDKTKPECWLRVPRNKEGRANGGIHVVDPKYLESVGAIFFNQSDSAGISLIVLQGLYA</sequence>
<dbReference type="OrthoDB" id="2269034at2759"/>
<gene>
    <name evidence="1" type="ORF">PHLCEN_2v2307</name>
</gene>
<dbReference type="EMBL" id="MLYV02000214">
    <property type="protein sequence ID" value="PSS31926.1"/>
    <property type="molecule type" value="Genomic_DNA"/>
</dbReference>